<dbReference type="SUPFAM" id="SSF53335">
    <property type="entry name" value="S-adenosyl-L-methionine-dependent methyltransferases"/>
    <property type="match status" value="1"/>
</dbReference>
<dbReference type="PANTHER" id="PTHR46098:SF1">
    <property type="entry name" value="TRNA (CYTOSINE(38)-C(5))-METHYLTRANSFERASE"/>
    <property type="match status" value="1"/>
</dbReference>
<evidence type="ECO:0000313" key="8">
    <source>
        <dbReference type="EMBL" id="RCK70162.1"/>
    </source>
</evidence>
<dbReference type="PROSITE" id="PS00094">
    <property type="entry name" value="C5_MTASE_1"/>
    <property type="match status" value="1"/>
</dbReference>
<keyword evidence="3 5" id="KW-0949">S-adenosyl-L-methionine</keyword>
<reference evidence="8 9" key="1">
    <citation type="submission" date="2018-07" db="EMBL/GenBank/DDBJ databases">
        <title>Desertimonas flava gen. nov. sp. nov.</title>
        <authorList>
            <person name="Liu S."/>
        </authorList>
    </citation>
    <scope>NUCLEOTIDE SEQUENCE [LARGE SCALE GENOMIC DNA]</scope>
    <source>
        <strain evidence="8 9">16Sb5-5</strain>
    </source>
</reference>
<dbReference type="GO" id="GO:0003886">
    <property type="term" value="F:DNA (cytosine-5-)-methyltransferase activity"/>
    <property type="evidence" value="ECO:0007669"/>
    <property type="project" value="UniProtKB-EC"/>
</dbReference>
<dbReference type="PANTHER" id="PTHR46098">
    <property type="entry name" value="TRNA (CYTOSINE(38)-C(5))-METHYLTRANSFERASE"/>
    <property type="match status" value="1"/>
</dbReference>
<dbReference type="InterPro" id="IPR050750">
    <property type="entry name" value="C5-MTase"/>
</dbReference>
<evidence type="ECO:0000256" key="5">
    <source>
        <dbReference type="PROSITE-ProRule" id="PRU01016"/>
    </source>
</evidence>
<gene>
    <name evidence="8" type="primary">dcm</name>
    <name evidence="8" type="ORF">DT076_05645</name>
</gene>
<keyword evidence="9" id="KW-1185">Reference proteome</keyword>
<evidence type="ECO:0000256" key="3">
    <source>
        <dbReference type="ARBA" id="ARBA00022691"/>
    </source>
</evidence>
<dbReference type="InterPro" id="IPR001525">
    <property type="entry name" value="C5_MeTfrase"/>
</dbReference>
<dbReference type="InterPro" id="IPR029063">
    <property type="entry name" value="SAM-dependent_MTases_sf"/>
</dbReference>
<dbReference type="EMBL" id="QOUI01000003">
    <property type="protein sequence ID" value="RCK70162.1"/>
    <property type="molecule type" value="Genomic_DNA"/>
</dbReference>
<keyword evidence="1 5" id="KW-0489">Methyltransferase</keyword>
<comment type="similarity">
    <text evidence="5 6">Belongs to the class I-like SAM-binding methyltransferase superfamily. C5-methyltransferase family.</text>
</comment>
<name>A0A367YYS1_9ACTN</name>
<organism evidence="8 9">
    <name type="scientific">Desertihabitans brevis</name>
    <dbReference type="NCBI Taxonomy" id="2268447"/>
    <lineage>
        <taxon>Bacteria</taxon>
        <taxon>Bacillati</taxon>
        <taxon>Actinomycetota</taxon>
        <taxon>Actinomycetes</taxon>
        <taxon>Propionibacteriales</taxon>
        <taxon>Propionibacteriaceae</taxon>
        <taxon>Desertihabitans</taxon>
    </lineage>
</organism>
<comment type="caution">
    <text evidence="8">The sequence shown here is derived from an EMBL/GenBank/DDBJ whole genome shotgun (WGS) entry which is preliminary data.</text>
</comment>
<protein>
    <recommendedName>
        <fullName evidence="7">Cytosine-specific methyltransferase</fullName>
        <ecNumber evidence="7">2.1.1.37</ecNumber>
    </recommendedName>
</protein>
<evidence type="ECO:0000256" key="6">
    <source>
        <dbReference type="RuleBase" id="RU000416"/>
    </source>
</evidence>
<dbReference type="Pfam" id="PF00145">
    <property type="entry name" value="DNA_methylase"/>
    <property type="match status" value="1"/>
</dbReference>
<accession>A0A367YYS1</accession>
<dbReference type="AlphaFoldDB" id="A0A367YYS1"/>
<dbReference type="InterPro" id="IPR018117">
    <property type="entry name" value="C5_DNA_meth_AS"/>
</dbReference>
<dbReference type="PROSITE" id="PS51679">
    <property type="entry name" value="SAM_MT_C5"/>
    <property type="match status" value="1"/>
</dbReference>
<dbReference type="EC" id="2.1.1.37" evidence="7"/>
<dbReference type="Gene3D" id="3.40.50.150">
    <property type="entry name" value="Vaccinia Virus protein VP39"/>
    <property type="match status" value="1"/>
</dbReference>
<keyword evidence="4" id="KW-0680">Restriction system</keyword>
<dbReference type="GO" id="GO:0009307">
    <property type="term" value="P:DNA restriction-modification system"/>
    <property type="evidence" value="ECO:0007669"/>
    <property type="project" value="UniProtKB-KW"/>
</dbReference>
<keyword evidence="2 5" id="KW-0808">Transferase</keyword>
<dbReference type="NCBIfam" id="TIGR00675">
    <property type="entry name" value="dcm"/>
    <property type="match status" value="1"/>
</dbReference>
<evidence type="ECO:0000313" key="9">
    <source>
        <dbReference type="Proteomes" id="UP000252770"/>
    </source>
</evidence>
<evidence type="ECO:0000256" key="4">
    <source>
        <dbReference type="ARBA" id="ARBA00022747"/>
    </source>
</evidence>
<dbReference type="PRINTS" id="PR00105">
    <property type="entry name" value="C5METTRFRASE"/>
</dbReference>
<feature type="active site" evidence="5">
    <location>
        <position position="87"/>
    </location>
</feature>
<dbReference type="Proteomes" id="UP000252770">
    <property type="component" value="Unassembled WGS sequence"/>
</dbReference>
<dbReference type="GO" id="GO:0032259">
    <property type="term" value="P:methylation"/>
    <property type="evidence" value="ECO:0007669"/>
    <property type="project" value="UniProtKB-KW"/>
</dbReference>
<evidence type="ECO:0000256" key="7">
    <source>
        <dbReference type="RuleBase" id="RU000417"/>
    </source>
</evidence>
<comment type="catalytic activity">
    <reaction evidence="7">
        <text>a 2'-deoxycytidine in DNA + S-adenosyl-L-methionine = a 5-methyl-2'-deoxycytidine in DNA + S-adenosyl-L-homocysteine + H(+)</text>
        <dbReference type="Rhea" id="RHEA:13681"/>
        <dbReference type="Rhea" id="RHEA-COMP:11369"/>
        <dbReference type="Rhea" id="RHEA-COMP:11370"/>
        <dbReference type="ChEBI" id="CHEBI:15378"/>
        <dbReference type="ChEBI" id="CHEBI:57856"/>
        <dbReference type="ChEBI" id="CHEBI:59789"/>
        <dbReference type="ChEBI" id="CHEBI:85452"/>
        <dbReference type="ChEBI" id="CHEBI:85454"/>
        <dbReference type="EC" id="2.1.1.37"/>
    </reaction>
</comment>
<dbReference type="Gene3D" id="3.90.120.10">
    <property type="entry name" value="DNA Methylase, subunit A, domain 2"/>
    <property type="match status" value="1"/>
</dbReference>
<sequence length="469" mass="51968">MPDSPFTFADLFAGVGGFHAALHHAGGRCVYVSEIDDAARAVYVNNWVKPLPPDQRPRINTDINLDTAEGAPVDVPPHDVLTAGFPCQPFSKSGAQRGMDETRGTLFWNIARVLQERRPPVIVLENVRNLAGPRHAHEWDTIIRTLRQIGYRVSSRPAVFSPHLLPPSSGGTPQVRHRVFICGTYIGPERTAAELAAGREPDPVVNPVAVDGWNPASWRTEWILDEEPTAARYRLSAEEVRWIDVWDDLVQRLHARGVTLPGFPLWSDSWVLESDLGDLSALPRWKAGFLLRNARFYERNKLTIDAWRKDHPELVEFPATRRKLEWQAQGARSLWDTLLQMRPSGIRAKAATYLPALVAITQTSIYGPGRRRLTPHETARLQGLPRSFDFGGQPDAASYRQTGNSVAVGAVWHVLRSHVLRDAADLPDRLVRAVTSAPSHLVSDALSPAAFDPSPGSDALDLQTSILAS</sequence>
<evidence type="ECO:0000256" key="2">
    <source>
        <dbReference type="ARBA" id="ARBA00022679"/>
    </source>
</evidence>
<dbReference type="RefSeq" id="WP_114125705.1">
    <property type="nucleotide sequence ID" value="NZ_QOUI01000003.1"/>
</dbReference>
<proteinExistence type="inferred from homology"/>
<evidence type="ECO:0000256" key="1">
    <source>
        <dbReference type="ARBA" id="ARBA00022603"/>
    </source>
</evidence>